<keyword evidence="1" id="KW-0805">Transcription regulation</keyword>
<dbReference type="InterPro" id="IPR018060">
    <property type="entry name" value="HTH_AraC"/>
</dbReference>
<dbReference type="GO" id="GO:0043565">
    <property type="term" value="F:sequence-specific DNA binding"/>
    <property type="evidence" value="ECO:0007669"/>
    <property type="project" value="InterPro"/>
</dbReference>
<dbReference type="AlphaFoldDB" id="A0A2K8U6V5"/>
<dbReference type="RefSeq" id="WP_100919103.1">
    <property type="nucleotide sequence ID" value="NZ_CP020370.1"/>
</dbReference>
<dbReference type="Gene3D" id="1.10.10.60">
    <property type="entry name" value="Homeodomain-like"/>
    <property type="match status" value="1"/>
</dbReference>
<proteinExistence type="predicted"/>
<dbReference type="OrthoDB" id="9803764at2"/>
<dbReference type="PROSITE" id="PS01124">
    <property type="entry name" value="HTH_ARAC_FAMILY_2"/>
    <property type="match status" value="1"/>
</dbReference>
<organism evidence="4 5">
    <name type="scientific">Candidatus Thiodictyon syntrophicum</name>
    <dbReference type="NCBI Taxonomy" id="1166950"/>
    <lineage>
        <taxon>Bacteria</taxon>
        <taxon>Pseudomonadati</taxon>
        <taxon>Pseudomonadota</taxon>
        <taxon>Gammaproteobacteria</taxon>
        <taxon>Chromatiales</taxon>
        <taxon>Chromatiaceae</taxon>
        <taxon>Thiodictyon</taxon>
    </lineage>
</organism>
<dbReference type="PANTHER" id="PTHR47893">
    <property type="entry name" value="REGULATORY PROTEIN PCHR"/>
    <property type="match status" value="1"/>
</dbReference>
<keyword evidence="2" id="KW-0804">Transcription</keyword>
<dbReference type="GO" id="GO:0003700">
    <property type="term" value="F:DNA-binding transcription factor activity"/>
    <property type="evidence" value="ECO:0007669"/>
    <property type="project" value="InterPro"/>
</dbReference>
<dbReference type="PANTHER" id="PTHR47893:SF1">
    <property type="entry name" value="REGULATORY PROTEIN PCHR"/>
    <property type="match status" value="1"/>
</dbReference>
<name>A0A2K8U6V5_9GAMM</name>
<accession>A0A2K8U6V5</accession>
<gene>
    <name evidence="4" type="ORF">THSYN_10460</name>
</gene>
<dbReference type="InterPro" id="IPR009057">
    <property type="entry name" value="Homeodomain-like_sf"/>
</dbReference>
<dbReference type="EMBL" id="CP020370">
    <property type="protein sequence ID" value="AUB81330.1"/>
    <property type="molecule type" value="Genomic_DNA"/>
</dbReference>
<evidence type="ECO:0000313" key="4">
    <source>
        <dbReference type="EMBL" id="AUB81330.1"/>
    </source>
</evidence>
<dbReference type="SUPFAM" id="SSF46689">
    <property type="entry name" value="Homeodomain-like"/>
    <property type="match status" value="1"/>
</dbReference>
<evidence type="ECO:0000256" key="1">
    <source>
        <dbReference type="ARBA" id="ARBA00023015"/>
    </source>
</evidence>
<protein>
    <recommendedName>
        <fullName evidence="3">HTH araC/xylS-type domain-containing protein</fullName>
    </recommendedName>
</protein>
<evidence type="ECO:0000313" key="5">
    <source>
        <dbReference type="Proteomes" id="UP000232638"/>
    </source>
</evidence>
<keyword evidence="5" id="KW-1185">Reference proteome</keyword>
<dbReference type="KEGG" id="tsy:THSYN_10460"/>
<evidence type="ECO:0000256" key="2">
    <source>
        <dbReference type="ARBA" id="ARBA00023163"/>
    </source>
</evidence>
<reference evidence="4 5" key="1">
    <citation type="submission" date="2017-03" db="EMBL/GenBank/DDBJ databases">
        <title>Complete genome sequence of Candidatus 'Thiodictyon syntrophicum' sp. nov. strain Cad16T, a photolithoautotroph purple sulfur bacterium isolated from an alpine meromictic lake.</title>
        <authorList>
            <person name="Luedin S.M."/>
            <person name="Pothier J.F."/>
            <person name="Danza F."/>
            <person name="Storelli N."/>
            <person name="Wittwer M."/>
            <person name="Tonolla M."/>
        </authorList>
    </citation>
    <scope>NUCLEOTIDE SEQUENCE [LARGE SCALE GENOMIC DNA]</scope>
    <source>
        <strain evidence="4 5">Cad16T</strain>
    </source>
</reference>
<dbReference type="Proteomes" id="UP000232638">
    <property type="component" value="Chromosome"/>
</dbReference>
<dbReference type="Pfam" id="PF12833">
    <property type="entry name" value="HTH_18"/>
    <property type="match status" value="1"/>
</dbReference>
<sequence length="60" mass="6576">MTVFGYLREQRLQRARGLLEQGHHSVETAAAAVDCYDGRDLARAFKQRFGVGPGALSKVA</sequence>
<evidence type="ECO:0000259" key="3">
    <source>
        <dbReference type="PROSITE" id="PS01124"/>
    </source>
</evidence>
<dbReference type="InterPro" id="IPR053142">
    <property type="entry name" value="PchR_regulatory_protein"/>
</dbReference>
<feature type="domain" description="HTH araC/xylS-type" evidence="3">
    <location>
        <begin position="1"/>
        <end position="59"/>
    </location>
</feature>